<gene>
    <name evidence="1" type="ORF">BJ138DRAFT_1105421</name>
</gene>
<accession>A0ACB8A0J7</accession>
<reference evidence="1" key="1">
    <citation type="journal article" date="2021" name="New Phytol.">
        <title>Evolutionary innovations through gain and loss of genes in the ectomycorrhizal Boletales.</title>
        <authorList>
            <person name="Wu G."/>
            <person name="Miyauchi S."/>
            <person name="Morin E."/>
            <person name="Kuo A."/>
            <person name="Drula E."/>
            <person name="Varga T."/>
            <person name="Kohler A."/>
            <person name="Feng B."/>
            <person name="Cao Y."/>
            <person name="Lipzen A."/>
            <person name="Daum C."/>
            <person name="Hundley H."/>
            <person name="Pangilinan J."/>
            <person name="Johnson J."/>
            <person name="Barry K."/>
            <person name="LaButti K."/>
            <person name="Ng V."/>
            <person name="Ahrendt S."/>
            <person name="Min B."/>
            <person name="Choi I.G."/>
            <person name="Park H."/>
            <person name="Plett J.M."/>
            <person name="Magnuson J."/>
            <person name="Spatafora J.W."/>
            <person name="Nagy L.G."/>
            <person name="Henrissat B."/>
            <person name="Grigoriev I.V."/>
            <person name="Yang Z.L."/>
            <person name="Xu J."/>
            <person name="Martin F.M."/>
        </authorList>
    </citation>
    <scope>NUCLEOTIDE SEQUENCE</scope>
    <source>
        <strain evidence="1">ATCC 28755</strain>
    </source>
</reference>
<dbReference type="EMBL" id="MU268067">
    <property type="protein sequence ID" value="KAH7906118.1"/>
    <property type="molecule type" value="Genomic_DNA"/>
</dbReference>
<name>A0ACB8A0J7_9AGAM</name>
<proteinExistence type="predicted"/>
<evidence type="ECO:0000313" key="1">
    <source>
        <dbReference type="EMBL" id="KAH7906118.1"/>
    </source>
</evidence>
<dbReference type="Proteomes" id="UP000790377">
    <property type="component" value="Unassembled WGS sequence"/>
</dbReference>
<evidence type="ECO:0000313" key="2">
    <source>
        <dbReference type="Proteomes" id="UP000790377"/>
    </source>
</evidence>
<sequence length="232" mass="25981">MGKSKARRGKVLVSSKAKAKARAPPPDSAESDSDIPPLVPIPTSTPQYALDSDPQPSTSSHASSSSTQPTAIQTSFTCSEDQAAHQLRRLTEFLHELSSLQERKFTASIQLMVDMGTAKRDWLLAHPRVPLSAEAEERIMSRFWEENARLKEVADTTCKTQLTPSEGGKPRFFYMVTPPREEGGEPQMFIIKDLEGFRYRLAKDELLKDNITLMEPNVNHTGIWNHCPEENM</sequence>
<protein>
    <submittedName>
        <fullName evidence="1">Uncharacterized protein</fullName>
    </submittedName>
</protein>
<keyword evidence="2" id="KW-1185">Reference proteome</keyword>
<comment type="caution">
    <text evidence="1">The sequence shown here is derived from an EMBL/GenBank/DDBJ whole genome shotgun (WGS) entry which is preliminary data.</text>
</comment>
<organism evidence="1 2">
    <name type="scientific">Hygrophoropsis aurantiaca</name>
    <dbReference type="NCBI Taxonomy" id="72124"/>
    <lineage>
        <taxon>Eukaryota</taxon>
        <taxon>Fungi</taxon>
        <taxon>Dikarya</taxon>
        <taxon>Basidiomycota</taxon>
        <taxon>Agaricomycotina</taxon>
        <taxon>Agaricomycetes</taxon>
        <taxon>Agaricomycetidae</taxon>
        <taxon>Boletales</taxon>
        <taxon>Coniophorineae</taxon>
        <taxon>Hygrophoropsidaceae</taxon>
        <taxon>Hygrophoropsis</taxon>
    </lineage>
</organism>